<feature type="region of interest" description="Disordered" evidence="7">
    <location>
        <begin position="68"/>
        <end position="96"/>
    </location>
</feature>
<evidence type="ECO:0000256" key="6">
    <source>
        <dbReference type="PIRSR" id="PIRSR600760-2"/>
    </source>
</evidence>
<feature type="binding site" evidence="6">
    <location>
        <position position="106"/>
    </location>
    <ligand>
        <name>Mg(2+)</name>
        <dbReference type="ChEBI" id="CHEBI:18420"/>
        <label>1</label>
        <note>catalytic</note>
    </ligand>
</feature>
<comment type="caution">
    <text evidence="8">The sequence shown here is derived from an EMBL/GenBank/DDBJ whole genome shotgun (WGS) entry which is preliminary data.</text>
</comment>
<dbReference type="GO" id="GO:0046872">
    <property type="term" value="F:metal ion binding"/>
    <property type="evidence" value="ECO:0007669"/>
    <property type="project" value="UniProtKB-KW"/>
</dbReference>
<name>A0ABD3RV44_9STRA</name>
<dbReference type="InterPro" id="IPR020583">
    <property type="entry name" value="Inositol_monoP_metal-BS"/>
</dbReference>
<gene>
    <name evidence="8" type="ORF">ACHAXA_011418</name>
</gene>
<evidence type="ECO:0000256" key="4">
    <source>
        <dbReference type="ARBA" id="ARBA00022801"/>
    </source>
</evidence>
<dbReference type="GO" id="GO:0016791">
    <property type="term" value="F:phosphatase activity"/>
    <property type="evidence" value="ECO:0007669"/>
    <property type="project" value="UniProtKB-ARBA"/>
</dbReference>
<keyword evidence="9" id="KW-1185">Reference proteome</keyword>
<dbReference type="Pfam" id="PF00459">
    <property type="entry name" value="Inositol_P"/>
    <property type="match status" value="2"/>
</dbReference>
<evidence type="ECO:0000256" key="7">
    <source>
        <dbReference type="SAM" id="MobiDB-lite"/>
    </source>
</evidence>
<feature type="binding site" evidence="6">
    <location>
        <position position="109"/>
    </location>
    <ligand>
        <name>Mg(2+)</name>
        <dbReference type="ChEBI" id="CHEBI:18420"/>
        <label>1</label>
        <note>catalytic</note>
    </ligand>
</feature>
<dbReference type="AlphaFoldDB" id="A0ABD3RV44"/>
<dbReference type="SUPFAM" id="SSF56655">
    <property type="entry name" value="Carbohydrate phosphatase"/>
    <property type="match status" value="1"/>
</dbReference>
<keyword evidence="4" id="KW-0378">Hydrolase</keyword>
<evidence type="ECO:0000313" key="8">
    <source>
        <dbReference type="EMBL" id="KAL3816093.1"/>
    </source>
</evidence>
<reference evidence="8 9" key="1">
    <citation type="submission" date="2024-10" db="EMBL/GenBank/DDBJ databases">
        <title>Updated reference genomes for cyclostephanoid diatoms.</title>
        <authorList>
            <person name="Roberts W.R."/>
            <person name="Alverson A.J."/>
        </authorList>
    </citation>
    <scope>NUCLEOTIDE SEQUENCE [LARGE SCALE GENOMIC DNA]</scope>
    <source>
        <strain evidence="8 9">AJA228-03</strain>
    </source>
</reference>
<dbReference type="Gene3D" id="3.30.540.10">
    <property type="entry name" value="Fructose-1,6-Bisphosphatase, subunit A, domain 1"/>
    <property type="match status" value="2"/>
</dbReference>
<keyword evidence="5 6" id="KW-0460">Magnesium</keyword>
<evidence type="ECO:0000256" key="3">
    <source>
        <dbReference type="ARBA" id="ARBA00022723"/>
    </source>
</evidence>
<feature type="binding site" evidence="6">
    <location>
        <position position="108"/>
    </location>
    <ligand>
        <name>Mg(2+)</name>
        <dbReference type="ChEBI" id="CHEBI:18420"/>
        <label>1</label>
        <note>catalytic</note>
    </ligand>
</feature>
<dbReference type="PANTHER" id="PTHR43200">
    <property type="entry name" value="PHOSPHATASE"/>
    <property type="match status" value="1"/>
</dbReference>
<evidence type="ECO:0000313" key="9">
    <source>
        <dbReference type="Proteomes" id="UP001530377"/>
    </source>
</evidence>
<protein>
    <submittedName>
        <fullName evidence="8">Uncharacterized protein</fullName>
    </submittedName>
</protein>
<dbReference type="Gene3D" id="3.40.190.80">
    <property type="match status" value="1"/>
</dbReference>
<evidence type="ECO:0000256" key="2">
    <source>
        <dbReference type="ARBA" id="ARBA00009759"/>
    </source>
</evidence>
<feature type="region of interest" description="Disordered" evidence="7">
    <location>
        <begin position="328"/>
        <end position="347"/>
    </location>
</feature>
<sequence>MVSVVAALQAITVACRATRSIQPSGLDDDDDVVTMAKHDTSPVTVGDYASQALALDVLHRHFPDDEYIAEEDGAGSGGANDDYDDEDNTITGGGGRGGKRRVWCLDPIDGTKGFLRGRVTGGHTSIDYDELLGDCNDIDGPTHRDNMSWRRLRVTPNDGSYMSVSSAKFCLGVERSFSDPDGTVLKLAREIHGHDDALITDLDGNVDIVNSMRMDGQGKYGLLARGDAQFFVRLPKRGYVDWVWDVAPGYLVLTEAGGCVTDVDGRPIDLSGIGHRDGLDDREDREEGRRAKLPDHVRGIVGSCGGVFHRALLDAMLKMYLPLKTSRKGTANPQIKTSSTSVCPFSL</sequence>
<dbReference type="EMBL" id="JALLPB020000166">
    <property type="protein sequence ID" value="KAL3816093.1"/>
    <property type="molecule type" value="Genomic_DNA"/>
</dbReference>
<dbReference type="InterPro" id="IPR000760">
    <property type="entry name" value="Inositol_monophosphatase-like"/>
</dbReference>
<dbReference type="Proteomes" id="UP001530377">
    <property type="component" value="Unassembled WGS sequence"/>
</dbReference>
<keyword evidence="3 6" id="KW-0479">Metal-binding</keyword>
<comment type="similarity">
    <text evidence="2">Belongs to the inositol monophosphatase superfamily.</text>
</comment>
<feature type="binding site" evidence="6">
    <location>
        <position position="70"/>
    </location>
    <ligand>
        <name>Mg(2+)</name>
        <dbReference type="ChEBI" id="CHEBI:18420"/>
        <label>1</label>
        <note>catalytic</note>
    </ligand>
</feature>
<dbReference type="PANTHER" id="PTHR43200:SF6">
    <property type="entry name" value="3'(2'),5'-BISPHOSPHATE NUCLEOTIDASE"/>
    <property type="match status" value="1"/>
</dbReference>
<proteinExistence type="inferred from homology"/>
<evidence type="ECO:0000256" key="5">
    <source>
        <dbReference type="ARBA" id="ARBA00022842"/>
    </source>
</evidence>
<dbReference type="InterPro" id="IPR051090">
    <property type="entry name" value="Inositol_monoP_superfamily"/>
</dbReference>
<comment type="cofactor">
    <cofactor evidence="1 6">
        <name>Mg(2+)</name>
        <dbReference type="ChEBI" id="CHEBI:18420"/>
    </cofactor>
</comment>
<dbReference type="PROSITE" id="PS00629">
    <property type="entry name" value="IMP_1"/>
    <property type="match status" value="1"/>
</dbReference>
<accession>A0ABD3RV44</accession>
<evidence type="ECO:0000256" key="1">
    <source>
        <dbReference type="ARBA" id="ARBA00001946"/>
    </source>
</evidence>
<feature type="binding site" evidence="6">
    <location>
        <position position="245"/>
    </location>
    <ligand>
        <name>Mg(2+)</name>
        <dbReference type="ChEBI" id="CHEBI:18420"/>
        <label>1</label>
        <note>catalytic</note>
    </ligand>
</feature>
<organism evidence="8 9">
    <name type="scientific">Cyclostephanos tholiformis</name>
    <dbReference type="NCBI Taxonomy" id="382380"/>
    <lineage>
        <taxon>Eukaryota</taxon>
        <taxon>Sar</taxon>
        <taxon>Stramenopiles</taxon>
        <taxon>Ochrophyta</taxon>
        <taxon>Bacillariophyta</taxon>
        <taxon>Coscinodiscophyceae</taxon>
        <taxon>Thalassiosirophycidae</taxon>
        <taxon>Stephanodiscales</taxon>
        <taxon>Stephanodiscaceae</taxon>
        <taxon>Cyclostephanos</taxon>
    </lineage>
</organism>